<name>N1TZR2_9LEPT</name>
<dbReference type="Proteomes" id="UP000012249">
    <property type="component" value="Unassembled WGS sequence"/>
</dbReference>
<protein>
    <submittedName>
        <fullName evidence="1">Uncharacterized protein</fullName>
    </submittedName>
</protein>
<accession>N1TZR2</accession>
<gene>
    <name evidence="1" type="ORF">LEP1GSC043_3801</name>
</gene>
<dbReference type="AlphaFoldDB" id="N1TZR2"/>
<sequence length="61" mass="7177">MSKNFQILFILIHFRIHPTFSTNSRSYYLSDKKEDSSESYANGETILERSSSSFCFRIFAK</sequence>
<organism evidence="1 2">
    <name type="scientific">Leptospira weilii str. Ecochallenge</name>
    <dbReference type="NCBI Taxonomy" id="1049986"/>
    <lineage>
        <taxon>Bacteria</taxon>
        <taxon>Pseudomonadati</taxon>
        <taxon>Spirochaetota</taxon>
        <taxon>Spirochaetia</taxon>
        <taxon>Leptospirales</taxon>
        <taxon>Leptospiraceae</taxon>
        <taxon>Leptospira</taxon>
    </lineage>
</organism>
<comment type="caution">
    <text evidence="1">The sequence shown here is derived from an EMBL/GenBank/DDBJ whole genome shotgun (WGS) entry which is preliminary data.</text>
</comment>
<proteinExistence type="predicted"/>
<reference evidence="1 2" key="1">
    <citation type="submission" date="2013-02" db="EMBL/GenBank/DDBJ databases">
        <authorList>
            <person name="Harkins D.M."/>
            <person name="Durkin A.S."/>
            <person name="Brinkac L.M."/>
            <person name="Haft D.H."/>
            <person name="Selengut J.D."/>
            <person name="Sanka R."/>
            <person name="DePew J."/>
            <person name="Purushe J."/>
            <person name="Haake D.A."/>
            <person name="Matsunaga J."/>
            <person name="Vinetz J.M."/>
            <person name="Sutton G.G."/>
            <person name="Nierman W.C."/>
            <person name="Fouts D.E."/>
        </authorList>
    </citation>
    <scope>NUCLEOTIDE SEQUENCE [LARGE SCALE GENOMIC DNA]</scope>
    <source>
        <strain evidence="1 2">Ecochallenge</strain>
    </source>
</reference>
<evidence type="ECO:0000313" key="2">
    <source>
        <dbReference type="Proteomes" id="UP000012249"/>
    </source>
</evidence>
<dbReference type="EMBL" id="AHMI02000218">
    <property type="protein sequence ID" value="EMY13773.1"/>
    <property type="molecule type" value="Genomic_DNA"/>
</dbReference>
<evidence type="ECO:0000313" key="1">
    <source>
        <dbReference type="EMBL" id="EMY13773.1"/>
    </source>
</evidence>